<keyword evidence="5 7" id="KW-0560">Oxidoreductase</keyword>
<dbReference type="InterPro" id="IPR006620">
    <property type="entry name" value="Pro_4_hyd_alph"/>
</dbReference>
<dbReference type="Pfam" id="PF13640">
    <property type="entry name" value="2OG-FeII_Oxy_3"/>
    <property type="match status" value="1"/>
</dbReference>
<evidence type="ECO:0000256" key="6">
    <source>
        <dbReference type="ARBA" id="ARBA00023004"/>
    </source>
</evidence>
<dbReference type="InterPro" id="IPR044862">
    <property type="entry name" value="Pro_4_hyd_alph_FE2OG_OXY"/>
</dbReference>
<comment type="cofactor">
    <cofactor evidence="1 7">
        <name>L-ascorbate</name>
        <dbReference type="ChEBI" id="CHEBI:38290"/>
    </cofactor>
</comment>
<dbReference type="Pfam" id="PF18331">
    <property type="entry name" value="PKHD_C"/>
    <property type="match status" value="1"/>
</dbReference>
<dbReference type="EMBL" id="QNSE01000003">
    <property type="protein sequence ID" value="RBP84655.1"/>
    <property type="molecule type" value="Genomic_DNA"/>
</dbReference>
<dbReference type="GO" id="GO:0006974">
    <property type="term" value="P:DNA damage response"/>
    <property type="evidence" value="ECO:0007669"/>
    <property type="project" value="TreeGrafter"/>
</dbReference>
<dbReference type="RefSeq" id="WP_113915569.1">
    <property type="nucleotide sequence ID" value="NZ_QNSE01000003.1"/>
</dbReference>
<feature type="binding site" evidence="7">
    <location>
        <position position="96"/>
    </location>
    <ligand>
        <name>Fe cation</name>
        <dbReference type="ChEBI" id="CHEBI:24875"/>
    </ligand>
</feature>
<dbReference type="NCBIfam" id="NF003975">
    <property type="entry name" value="PRK05467.1-4"/>
    <property type="match status" value="1"/>
</dbReference>
<dbReference type="PANTHER" id="PTHR41536:SF1">
    <property type="entry name" value="PKHD-TYPE HYDROXYLASE YBIX"/>
    <property type="match status" value="1"/>
</dbReference>
<comment type="cofactor">
    <cofactor evidence="7">
        <name>Fe(2+)</name>
        <dbReference type="ChEBI" id="CHEBI:29033"/>
    </cofactor>
    <text evidence="7">Binds 1 Fe(2+) ion per subunit.</text>
</comment>
<keyword evidence="10" id="KW-1185">Reference proteome</keyword>
<dbReference type="Gene3D" id="4.10.860.20">
    <property type="entry name" value="Rabenosyn, Rab binding domain"/>
    <property type="match status" value="1"/>
</dbReference>
<comment type="caution">
    <text evidence="9">The sequence shown here is derived from an EMBL/GenBank/DDBJ whole genome shotgun (WGS) entry which is preliminary data.</text>
</comment>
<feature type="binding site" evidence="7">
    <location>
        <position position="169"/>
    </location>
    <ligand>
        <name>2-oxoglutarate</name>
        <dbReference type="ChEBI" id="CHEBI:16810"/>
    </ligand>
</feature>
<evidence type="ECO:0000256" key="5">
    <source>
        <dbReference type="ARBA" id="ARBA00023002"/>
    </source>
</evidence>
<accession>A0A366JEE5</accession>
<name>A0A366JEE5_9GAMM</name>
<keyword evidence="2 7" id="KW-0479">Metal-binding</keyword>
<evidence type="ECO:0000256" key="4">
    <source>
        <dbReference type="ARBA" id="ARBA00022964"/>
    </source>
</evidence>
<evidence type="ECO:0000259" key="8">
    <source>
        <dbReference type="PROSITE" id="PS51471"/>
    </source>
</evidence>
<feature type="domain" description="Fe2OG dioxygenase" evidence="8">
    <location>
        <begin position="78"/>
        <end position="178"/>
    </location>
</feature>
<evidence type="ECO:0000256" key="2">
    <source>
        <dbReference type="ARBA" id="ARBA00022723"/>
    </source>
</evidence>
<dbReference type="SUPFAM" id="SSF51197">
    <property type="entry name" value="Clavaminate synthase-like"/>
    <property type="match status" value="1"/>
</dbReference>
<dbReference type="InterPro" id="IPR041097">
    <property type="entry name" value="PKHD_C"/>
</dbReference>
<keyword evidence="3 7" id="KW-0847">Vitamin C</keyword>
<dbReference type="Proteomes" id="UP000252792">
    <property type="component" value="Unassembled WGS sequence"/>
</dbReference>
<dbReference type="GO" id="GO:0031418">
    <property type="term" value="F:L-ascorbic acid binding"/>
    <property type="evidence" value="ECO:0007669"/>
    <property type="project" value="UniProtKB-KW"/>
</dbReference>
<evidence type="ECO:0000313" key="10">
    <source>
        <dbReference type="Proteomes" id="UP000252792"/>
    </source>
</evidence>
<gene>
    <name evidence="9" type="ORF">DFP80_103125</name>
</gene>
<dbReference type="GO" id="GO:0016706">
    <property type="term" value="F:2-oxoglutarate-dependent dioxygenase activity"/>
    <property type="evidence" value="ECO:0007669"/>
    <property type="project" value="UniProtKB-UniRule"/>
</dbReference>
<sequence>MVITIPKVLSEHELKQYREHLQSADWESGLNSAGEQSVHVKQNLQLNPEGKLAQQLGEHILQVLSEAAKFFSAALPLKISPPMFNCYQNNGHYGWHVDNAIRIIPGTPVRLRTDLSATIFLNDPSEYEGGELCIKDTYGEHQIKLQAGDMVLYPSTSLHQVLPVTKGQRLASFLWIESMVRDHEQREILFDLDQNIQVLGTEHGLDNPQVVSLSALYHRLIRLHVDT</sequence>
<organism evidence="9 10">
    <name type="scientific">Marinomonas rhizomae</name>
    <dbReference type="NCBI Taxonomy" id="491948"/>
    <lineage>
        <taxon>Bacteria</taxon>
        <taxon>Pseudomonadati</taxon>
        <taxon>Pseudomonadota</taxon>
        <taxon>Gammaproteobacteria</taxon>
        <taxon>Oceanospirillales</taxon>
        <taxon>Oceanospirillaceae</taxon>
        <taxon>Marinomonas</taxon>
    </lineage>
</organism>
<evidence type="ECO:0000313" key="9">
    <source>
        <dbReference type="EMBL" id="RBP84655.1"/>
    </source>
</evidence>
<protein>
    <submittedName>
        <fullName evidence="9">PKHD-type hydroxylase</fullName>
    </submittedName>
</protein>
<feature type="binding site" evidence="7">
    <location>
        <position position="98"/>
    </location>
    <ligand>
        <name>Fe cation</name>
        <dbReference type="ChEBI" id="CHEBI:24875"/>
    </ligand>
</feature>
<dbReference type="GO" id="GO:0005506">
    <property type="term" value="F:iron ion binding"/>
    <property type="evidence" value="ECO:0007669"/>
    <property type="project" value="UniProtKB-UniRule"/>
</dbReference>
<dbReference type="NCBIfam" id="NF003974">
    <property type="entry name" value="PRK05467.1-3"/>
    <property type="match status" value="1"/>
</dbReference>
<dbReference type="GO" id="GO:0006879">
    <property type="term" value="P:intracellular iron ion homeostasis"/>
    <property type="evidence" value="ECO:0007669"/>
    <property type="project" value="TreeGrafter"/>
</dbReference>
<reference evidence="9 10" key="1">
    <citation type="submission" date="2018-06" db="EMBL/GenBank/DDBJ databases">
        <title>Genomic Encyclopedia of Type Strains, Phase III (KMG-III): the genomes of soil and plant-associated and newly described type strains.</title>
        <authorList>
            <person name="Whitman W."/>
        </authorList>
    </citation>
    <scope>NUCLEOTIDE SEQUENCE [LARGE SCALE GENOMIC DNA]</scope>
    <source>
        <strain evidence="9 10">CECT 7377</strain>
    </source>
</reference>
<evidence type="ECO:0000256" key="3">
    <source>
        <dbReference type="ARBA" id="ARBA00022896"/>
    </source>
</evidence>
<dbReference type="PROSITE" id="PS51471">
    <property type="entry name" value="FE2OG_OXY"/>
    <property type="match status" value="1"/>
</dbReference>
<dbReference type="PANTHER" id="PTHR41536">
    <property type="entry name" value="PKHD-TYPE HYDROXYLASE YBIX"/>
    <property type="match status" value="1"/>
</dbReference>
<evidence type="ECO:0000256" key="1">
    <source>
        <dbReference type="ARBA" id="ARBA00001961"/>
    </source>
</evidence>
<dbReference type="InterPro" id="IPR005123">
    <property type="entry name" value="Oxoglu/Fe-dep_dioxygenase_dom"/>
</dbReference>
<dbReference type="AlphaFoldDB" id="A0A366JEE5"/>
<keyword evidence="4 7" id="KW-0223">Dioxygenase</keyword>
<dbReference type="OrthoDB" id="9812472at2"/>
<feature type="binding site" evidence="7">
    <location>
        <position position="159"/>
    </location>
    <ligand>
        <name>Fe cation</name>
        <dbReference type="ChEBI" id="CHEBI:24875"/>
    </ligand>
</feature>
<evidence type="ECO:0000256" key="7">
    <source>
        <dbReference type="HAMAP-Rule" id="MF_00657"/>
    </source>
</evidence>
<proteinExistence type="inferred from homology"/>
<dbReference type="InterPro" id="IPR023550">
    <property type="entry name" value="PKHD_hydroxylase"/>
</dbReference>
<dbReference type="SMART" id="SM00702">
    <property type="entry name" value="P4Hc"/>
    <property type="match status" value="1"/>
</dbReference>
<dbReference type="Gene3D" id="2.60.120.620">
    <property type="entry name" value="q2cbj1_9rhob like domain"/>
    <property type="match status" value="1"/>
</dbReference>
<dbReference type="HAMAP" id="MF_00657">
    <property type="entry name" value="Hydroxyl_YbiX"/>
    <property type="match status" value="1"/>
</dbReference>
<keyword evidence="6 7" id="KW-0408">Iron</keyword>